<reference evidence="1" key="1">
    <citation type="submission" date="2021-03" db="EMBL/GenBank/DDBJ databases">
        <title>Antimicrobial resistance genes in bacteria isolated from Japanese honey, and their potential for conferring macrolide and lincosamide resistance in the American foulbrood pathogen Paenibacillus larvae.</title>
        <authorList>
            <person name="Okamoto M."/>
            <person name="Kumagai M."/>
            <person name="Kanamori H."/>
            <person name="Takamatsu D."/>
        </authorList>
    </citation>
    <scope>NUCLEOTIDE SEQUENCE</scope>
    <source>
        <strain evidence="1">J40TS1</strain>
    </source>
</reference>
<comment type="caution">
    <text evidence="1">The sequence shown here is derived from an EMBL/GenBank/DDBJ whole genome shotgun (WGS) entry which is preliminary data.</text>
</comment>
<dbReference type="RefSeq" id="WP_213519498.1">
    <property type="nucleotide sequence ID" value="NZ_BOSE01000010.1"/>
</dbReference>
<name>A0A919YSV7_9BACL</name>
<keyword evidence="2" id="KW-1185">Reference proteome</keyword>
<sequence>MLRDIMGRWHRDQGVKAEDRSYSILKRREMDKLRQEIKQALADKRATEQMFHYAKGNDEVEWAILKQLAAEQRYRMLLNKARAMDVDWTKIRGFVI</sequence>
<evidence type="ECO:0008006" key="3">
    <source>
        <dbReference type="Google" id="ProtNLM"/>
    </source>
</evidence>
<accession>A0A919YSV7</accession>
<protein>
    <recommendedName>
        <fullName evidence="3">DUF2508 domain-containing protein</fullName>
    </recommendedName>
</protein>
<dbReference type="EMBL" id="BOSE01000010">
    <property type="protein sequence ID" value="GIP18850.1"/>
    <property type="molecule type" value="Genomic_DNA"/>
</dbReference>
<dbReference type="Proteomes" id="UP000683139">
    <property type="component" value="Unassembled WGS sequence"/>
</dbReference>
<evidence type="ECO:0000313" key="1">
    <source>
        <dbReference type="EMBL" id="GIP18850.1"/>
    </source>
</evidence>
<proteinExistence type="predicted"/>
<organism evidence="1 2">
    <name type="scientific">Paenibacillus montaniterrae</name>
    <dbReference type="NCBI Taxonomy" id="429341"/>
    <lineage>
        <taxon>Bacteria</taxon>
        <taxon>Bacillati</taxon>
        <taxon>Bacillota</taxon>
        <taxon>Bacilli</taxon>
        <taxon>Bacillales</taxon>
        <taxon>Paenibacillaceae</taxon>
        <taxon>Paenibacillus</taxon>
    </lineage>
</organism>
<evidence type="ECO:0000313" key="2">
    <source>
        <dbReference type="Proteomes" id="UP000683139"/>
    </source>
</evidence>
<gene>
    <name evidence="1" type="ORF">J40TS1_44920</name>
</gene>
<dbReference type="AlphaFoldDB" id="A0A919YSV7"/>